<gene>
    <name evidence="2" type="ORF">OUO13_11635</name>
</gene>
<evidence type="ECO:0000313" key="3">
    <source>
        <dbReference type="Proteomes" id="UP001150830"/>
    </source>
</evidence>
<dbReference type="InterPro" id="IPR036685">
    <property type="entry name" value="YehU-like_sf"/>
</dbReference>
<dbReference type="EMBL" id="JAPNOA010000029">
    <property type="protein sequence ID" value="MCY0965841.1"/>
    <property type="molecule type" value="Genomic_DNA"/>
</dbReference>
<evidence type="ECO:0000256" key="1">
    <source>
        <dbReference type="ARBA" id="ARBA00006450"/>
    </source>
</evidence>
<proteinExistence type="inferred from homology"/>
<dbReference type="InterPro" id="IPR010648">
    <property type="entry name" value="UPF0270"/>
</dbReference>
<name>A0A9X3ISG9_9GAMM</name>
<comment type="similarity">
    <text evidence="1">Belongs to the UPF0270 family.</text>
</comment>
<dbReference type="AlphaFoldDB" id="A0A9X3ISG9"/>
<protein>
    <submittedName>
        <fullName evidence="2">YheU family protein</fullName>
    </submittedName>
</protein>
<comment type="caution">
    <text evidence="2">The sequence shown here is derived from an EMBL/GenBank/DDBJ whole genome shotgun (WGS) entry which is preliminary data.</text>
</comment>
<accession>A0A9X3ISG9</accession>
<dbReference type="Gene3D" id="1.10.10.610">
    <property type="entry name" value="YehU-like"/>
    <property type="match status" value="1"/>
</dbReference>
<dbReference type="Proteomes" id="UP001150830">
    <property type="component" value="Unassembled WGS sequence"/>
</dbReference>
<evidence type="ECO:0000313" key="2">
    <source>
        <dbReference type="EMBL" id="MCY0965841.1"/>
    </source>
</evidence>
<dbReference type="Pfam" id="PF06794">
    <property type="entry name" value="UPF0270"/>
    <property type="match status" value="1"/>
</dbReference>
<organism evidence="2 3">
    <name type="scientific">Parathalassolituus penaei</name>
    <dbReference type="NCBI Taxonomy" id="2997323"/>
    <lineage>
        <taxon>Bacteria</taxon>
        <taxon>Pseudomonadati</taxon>
        <taxon>Pseudomonadota</taxon>
        <taxon>Gammaproteobacteria</taxon>
        <taxon>Oceanospirillales</taxon>
        <taxon>Oceanospirillaceae</taxon>
        <taxon>Parathalassolituus</taxon>
    </lineage>
</organism>
<keyword evidence="3" id="KW-1185">Reference proteome</keyword>
<reference evidence="2" key="1">
    <citation type="submission" date="2022-11" db="EMBL/GenBank/DDBJ databases">
        <title>Parathalassolutuus dongxingensis gen. nov., sp. nov., a novel member of family Oceanospirillaceae isolated from a coastal shrimp pond in Guangxi, China.</title>
        <authorList>
            <person name="Chen H."/>
        </authorList>
    </citation>
    <scope>NUCLEOTIDE SEQUENCE</scope>
    <source>
        <strain evidence="2">G-43</strain>
    </source>
</reference>
<dbReference type="SUPFAM" id="SSF118001">
    <property type="entry name" value="YehU-like"/>
    <property type="match status" value="1"/>
</dbReference>
<sequence>MVIPWDRLGAETLDAIILEYVLREGTDYGEQEISLAGKKSDVLRQLQNGSAKLLFDPVENSCHIELTHTLVQQGWRDERS</sequence>